<sequence length="53" mass="6673">MEKKCKYKKCRLEAKEGKDYCKYHIRVIEMDENMSTELREELERIRKERYPED</sequence>
<dbReference type="Proteomes" id="UP001314903">
    <property type="component" value="Unassembled WGS sequence"/>
</dbReference>
<gene>
    <name evidence="1" type="ORF">J2Z35_002701</name>
</gene>
<name>A0ABS4KM52_9FIRM</name>
<proteinExistence type="predicted"/>
<dbReference type="RefSeq" id="WP_209661921.1">
    <property type="nucleotide sequence ID" value="NZ_JAGGLI010000044.1"/>
</dbReference>
<protein>
    <submittedName>
        <fullName evidence="1">Uncharacterized protein</fullName>
    </submittedName>
</protein>
<evidence type="ECO:0000313" key="2">
    <source>
        <dbReference type="Proteomes" id="UP001314903"/>
    </source>
</evidence>
<accession>A0ABS4KM52</accession>
<comment type="caution">
    <text evidence="1">The sequence shown here is derived from an EMBL/GenBank/DDBJ whole genome shotgun (WGS) entry which is preliminary data.</text>
</comment>
<dbReference type="EMBL" id="JAGGLI010000044">
    <property type="protein sequence ID" value="MBP2028863.1"/>
    <property type="molecule type" value="Genomic_DNA"/>
</dbReference>
<evidence type="ECO:0000313" key="1">
    <source>
        <dbReference type="EMBL" id="MBP2028863.1"/>
    </source>
</evidence>
<organism evidence="1 2">
    <name type="scientific">Acetoanaerobium pronyense</name>
    <dbReference type="NCBI Taxonomy" id="1482736"/>
    <lineage>
        <taxon>Bacteria</taxon>
        <taxon>Bacillati</taxon>
        <taxon>Bacillota</taxon>
        <taxon>Clostridia</taxon>
        <taxon>Peptostreptococcales</taxon>
        <taxon>Filifactoraceae</taxon>
        <taxon>Acetoanaerobium</taxon>
    </lineage>
</organism>
<reference evidence="1 2" key="1">
    <citation type="submission" date="2021-03" db="EMBL/GenBank/DDBJ databases">
        <title>Genomic Encyclopedia of Type Strains, Phase IV (KMG-IV): sequencing the most valuable type-strain genomes for metagenomic binning, comparative biology and taxonomic classification.</title>
        <authorList>
            <person name="Goeker M."/>
        </authorList>
    </citation>
    <scope>NUCLEOTIDE SEQUENCE [LARGE SCALE GENOMIC DNA]</scope>
    <source>
        <strain evidence="1 2">DSM 27512</strain>
    </source>
</reference>
<keyword evidence="2" id="KW-1185">Reference proteome</keyword>